<sequence>MVEQKFPFLKGSQIADVILTTANTNVTLPELIVTKNVGKTGTANFYSVFYITKDVPKNGNDVNLDQVKQDLINAGFKTSDSDSTIAKYIIDNLLKSNADVSSNDKTYPISVVKLSKEEIIGSGILDAQKALKGLAAININRLNPNDIQEFDDGNGVKKYYAFYTIDTKGQNGGFAFTNDIDEIKWDEKYHLNDAINSLKSDSLVNTNLSTLEAGFIKTGNGTLKFSENTLRYNGPTISRGGALELHNVTAENTALYADKGGKILIFGDKTSVKKIYMPLTSVKLKSSES</sequence>
<dbReference type="GO" id="GO:0006508">
    <property type="term" value="P:proteolysis"/>
    <property type="evidence" value="ECO:0007669"/>
    <property type="project" value="UniProtKB-KW"/>
</dbReference>
<dbReference type="EMBL" id="FAUW01000002">
    <property type="protein sequence ID" value="CUU76573.1"/>
    <property type="molecule type" value="Genomic_DNA"/>
</dbReference>
<comment type="caution">
    <text evidence="1">The sequence shown here is derived from an EMBL/GenBank/DDBJ whole genome shotgun (WGS) entry which is preliminary data.</text>
</comment>
<evidence type="ECO:0000313" key="1">
    <source>
        <dbReference type="EMBL" id="CUU76573.1"/>
    </source>
</evidence>
<dbReference type="Proteomes" id="UP000052257">
    <property type="component" value="Unassembled WGS sequence"/>
</dbReference>
<reference evidence="1 2" key="1">
    <citation type="submission" date="2015-11" db="EMBL/GenBank/DDBJ databases">
        <authorList>
            <consortium name="Pathogen Informatics"/>
        </authorList>
    </citation>
    <scope>NUCLEOTIDE SEQUENCE [LARGE SCALE GENOMIC DNA]</scope>
    <source>
        <strain evidence="1 2">006A-0191</strain>
    </source>
</reference>
<name>A0A9W5ETE4_CAMHY</name>
<dbReference type="AlphaFoldDB" id="A0A9W5ETE4"/>
<protein>
    <submittedName>
        <fullName evidence="1">Serine protease</fullName>
    </submittedName>
</protein>
<organism evidence="1 2">
    <name type="scientific">Campylobacter hyointestinalis subsp. hyointestinalis</name>
    <dbReference type="NCBI Taxonomy" id="91352"/>
    <lineage>
        <taxon>Bacteria</taxon>
        <taxon>Pseudomonadati</taxon>
        <taxon>Campylobacterota</taxon>
        <taxon>Epsilonproteobacteria</taxon>
        <taxon>Campylobacterales</taxon>
        <taxon>Campylobacteraceae</taxon>
        <taxon>Campylobacter</taxon>
    </lineage>
</organism>
<gene>
    <name evidence="1" type="ORF">ERS739220_00777</name>
</gene>
<keyword evidence="1" id="KW-0378">Hydrolase</keyword>
<keyword evidence="1" id="KW-0645">Protease</keyword>
<proteinExistence type="predicted"/>
<evidence type="ECO:0000313" key="2">
    <source>
        <dbReference type="Proteomes" id="UP000052257"/>
    </source>
</evidence>
<dbReference type="GO" id="GO:0008233">
    <property type="term" value="F:peptidase activity"/>
    <property type="evidence" value="ECO:0007669"/>
    <property type="project" value="UniProtKB-KW"/>
</dbReference>
<accession>A0A9W5ETE4</accession>